<dbReference type="NCBIfam" id="TIGR02104">
    <property type="entry name" value="pulA_typeI"/>
    <property type="match status" value="1"/>
</dbReference>
<dbReference type="InterPro" id="IPR006047">
    <property type="entry name" value="GH13_cat_dom"/>
</dbReference>
<reference evidence="4" key="1">
    <citation type="journal article" date="2016" name="Front. Microbiol.">
        <title>Complete Genome Sequence of Clostridium estertheticum DSM 8809, a Microbe Identified in Spoiled Vacuum Packed Beef.</title>
        <authorList>
            <person name="Yu Z."/>
            <person name="Gunn L."/>
            <person name="Brennan E."/>
            <person name="Reid R."/>
            <person name="Wall P.G."/>
            <person name="Gaora O.P."/>
            <person name="Hurley D."/>
            <person name="Bolton D."/>
            <person name="Fanning S."/>
        </authorList>
    </citation>
    <scope>NUCLEOTIDE SEQUENCE [LARGE SCALE GENOMIC DNA]</scope>
    <source>
        <strain evidence="4">DSM 8809</strain>
    </source>
</reference>
<dbReference type="InterPro" id="IPR017853">
    <property type="entry name" value="GH"/>
</dbReference>
<gene>
    <name evidence="3" type="ORF">A7L45_11315</name>
</gene>
<dbReference type="KEGG" id="ceu:A7L45_11315"/>
<dbReference type="SUPFAM" id="SSF81296">
    <property type="entry name" value="E set domains"/>
    <property type="match status" value="1"/>
</dbReference>
<dbReference type="EMBL" id="CP015756">
    <property type="protein sequence ID" value="APC40617.1"/>
    <property type="molecule type" value="Genomic_DNA"/>
</dbReference>
<dbReference type="InterPro" id="IPR013780">
    <property type="entry name" value="Glyco_hydro_b"/>
</dbReference>
<evidence type="ECO:0000259" key="2">
    <source>
        <dbReference type="SMART" id="SM00642"/>
    </source>
</evidence>
<dbReference type="AlphaFoldDB" id="A0A1J0GGX6"/>
<evidence type="ECO:0000256" key="1">
    <source>
        <dbReference type="ARBA" id="ARBA00008061"/>
    </source>
</evidence>
<dbReference type="InterPro" id="IPR013783">
    <property type="entry name" value="Ig-like_fold"/>
</dbReference>
<dbReference type="PANTHER" id="PTHR43002">
    <property type="entry name" value="GLYCOGEN DEBRANCHING ENZYME"/>
    <property type="match status" value="1"/>
</dbReference>
<protein>
    <submittedName>
        <fullName evidence="3">Type I pullulanase</fullName>
    </submittedName>
</protein>
<feature type="domain" description="Glycosyl hydrolase family 13 catalytic" evidence="2">
    <location>
        <begin position="136"/>
        <end position="528"/>
    </location>
</feature>
<dbReference type="RefSeq" id="WP_071612907.1">
    <property type="nucleotide sequence ID" value="NZ_CP015756.1"/>
</dbReference>
<dbReference type="Gene3D" id="2.60.40.10">
    <property type="entry name" value="Immunoglobulins"/>
    <property type="match status" value="1"/>
</dbReference>
<comment type="similarity">
    <text evidence="1">Belongs to the glycosyl hydrolase 13 family.</text>
</comment>
<dbReference type="InterPro" id="IPR011840">
    <property type="entry name" value="PulA_typeI"/>
</dbReference>
<evidence type="ECO:0000313" key="4">
    <source>
        <dbReference type="Proteomes" id="UP000182569"/>
    </source>
</evidence>
<dbReference type="InterPro" id="IPR049117">
    <property type="entry name" value="pulA_all-beta"/>
</dbReference>
<dbReference type="SUPFAM" id="SSF51445">
    <property type="entry name" value="(Trans)glycosidases"/>
    <property type="match status" value="1"/>
</dbReference>
<dbReference type="Gene3D" id="3.20.20.80">
    <property type="entry name" value="Glycosidases"/>
    <property type="match status" value="1"/>
</dbReference>
<dbReference type="InterPro" id="IPR014756">
    <property type="entry name" value="Ig_E-set"/>
</dbReference>
<dbReference type="Gene3D" id="2.60.40.1180">
    <property type="entry name" value="Golgi alpha-mannosidase II"/>
    <property type="match status" value="1"/>
</dbReference>
<evidence type="ECO:0000313" key="3">
    <source>
        <dbReference type="EMBL" id="APC40617.1"/>
    </source>
</evidence>
<accession>A0A1J0GGX6</accession>
<dbReference type="SMR" id="A0A1J0GGX6"/>
<organism evidence="3 4">
    <name type="scientific">Clostridium estertheticum subsp. estertheticum</name>
    <dbReference type="NCBI Taxonomy" id="1552"/>
    <lineage>
        <taxon>Bacteria</taxon>
        <taxon>Bacillati</taxon>
        <taxon>Bacillota</taxon>
        <taxon>Clostridia</taxon>
        <taxon>Eubacteriales</taxon>
        <taxon>Clostridiaceae</taxon>
        <taxon>Clostridium</taxon>
    </lineage>
</organism>
<dbReference type="Pfam" id="PF00128">
    <property type="entry name" value="Alpha-amylase"/>
    <property type="match status" value="1"/>
</dbReference>
<dbReference type="Proteomes" id="UP000182569">
    <property type="component" value="Chromosome"/>
</dbReference>
<dbReference type="OrthoDB" id="9761875at2"/>
<dbReference type="STRING" id="1552.A7L45_11315"/>
<dbReference type="GO" id="GO:0005975">
    <property type="term" value="P:carbohydrate metabolic process"/>
    <property type="evidence" value="ECO:0007669"/>
    <property type="project" value="InterPro"/>
</dbReference>
<keyword evidence="4" id="KW-1185">Reference proteome</keyword>
<name>A0A1J0GGX6_9CLOT</name>
<proteinExistence type="inferred from homology"/>
<dbReference type="CDD" id="cd11341">
    <property type="entry name" value="AmyAc_Pullulanase_LD-like"/>
    <property type="match status" value="1"/>
</dbReference>
<dbReference type="GO" id="GO:0004553">
    <property type="term" value="F:hydrolase activity, hydrolyzing O-glycosyl compounds"/>
    <property type="evidence" value="ECO:0007669"/>
    <property type="project" value="InterPro"/>
</dbReference>
<dbReference type="Pfam" id="PF21653">
    <property type="entry name" value="pulA_all-beta"/>
    <property type="match status" value="1"/>
</dbReference>
<dbReference type="CDD" id="cd02860">
    <property type="entry name" value="E_set_Pullulanase"/>
    <property type="match status" value="1"/>
</dbReference>
<dbReference type="InterPro" id="IPR004193">
    <property type="entry name" value="Glyco_hydro_13_N"/>
</dbReference>
<sequence>MTKILDAQEFIYNGNDLGAVYSKENTIFKVWAPTIDKISVIIYESFDDYLGKKHEMIKGEKGVWELELIGNHKNKYYNYLVLNDGIERETPDIYTKGASANGEKGMIIDFPSINPYNWENHKRPAAINRTESIIYEIHIRDFSSSEYSGMKNKGKYLAFTEENTKTPIDVITGLDHLKDLGITHVHLLPVFDFASVDENTEEYNWGYDPYLYNVPEGSYATDAHDGTVRIREFKTMVQALHENGINVIMDVVYNHTFTKINSPMDILVPKYYYRTDDYGNYTNGSGCGNEIASEKPMVRKFIVDSIKFWAQEYKIDGFRFDLMALEDISTMKEIENQAKSINSNIIIYGEPWTGGSSSLPQNMQMKKGTQKGTQVSVFNDDLRNALKGDSDGASLGFVNGGKGFELEIKKGIVGGIQYNNDICNFTQNPGESINYVSAHDNLCLYDKFEKSNPHNTPFEREKMNRLALSIVLTSQGVPFIQGGTEILMTKQGNYNSYNAGDMINKISWNRKSVFSETYEYIKGLIALRKSQKVLTLDNDNDVRKSLKFLDSPYNSVAYELTSTFAGNYDNLLIIHNANNNEIKFIIPDTDEWIIIANEFEVNVSGVCKGDKTCQSEIIVPAISSIILCK</sequence>
<dbReference type="SMART" id="SM00642">
    <property type="entry name" value="Aamy"/>
    <property type="match status" value="1"/>
</dbReference>
<dbReference type="Pfam" id="PF02922">
    <property type="entry name" value="CBM_48"/>
    <property type="match status" value="1"/>
</dbReference>